<gene>
    <name evidence="1" type="ORF">HETSPECPRED_001253</name>
</gene>
<comment type="caution">
    <text evidence="1">The sequence shown here is derived from an EMBL/GenBank/DDBJ whole genome shotgun (WGS) entry which is preliminary data.</text>
</comment>
<dbReference type="EMBL" id="CAJPDS010000012">
    <property type="protein sequence ID" value="CAF9912929.1"/>
    <property type="molecule type" value="Genomic_DNA"/>
</dbReference>
<evidence type="ECO:0000313" key="1">
    <source>
        <dbReference type="EMBL" id="CAF9912929.1"/>
    </source>
</evidence>
<reference evidence="1" key="1">
    <citation type="submission" date="2021-03" db="EMBL/GenBank/DDBJ databases">
        <authorList>
            <person name="Tagirdzhanova G."/>
        </authorList>
    </citation>
    <scope>NUCLEOTIDE SEQUENCE</scope>
</reference>
<keyword evidence="2" id="KW-1185">Reference proteome</keyword>
<sequence length="184" mass="20210">MLADTPTNLGEVRELTFAPEMMNRPLCLLRQDCVSAVACGNNRIVGASRKAIRRLTVREDSALSTLERTAVYETSLKRISLRVVEVSSGGVGSAADVIGHTKDVRIRFVIISWAEMRLADVVVRGTTDWDPAVDTIWGLTKSASPTRVWVAVRLWRRSFPRPIDAGASVEKVTEFETLAEGIGV</sequence>
<protein>
    <submittedName>
        <fullName evidence="1">Uncharacterized protein</fullName>
    </submittedName>
</protein>
<name>A0A8H3EWY2_9LECA</name>
<organism evidence="1 2">
    <name type="scientific">Heterodermia speciosa</name>
    <dbReference type="NCBI Taxonomy" id="116794"/>
    <lineage>
        <taxon>Eukaryota</taxon>
        <taxon>Fungi</taxon>
        <taxon>Dikarya</taxon>
        <taxon>Ascomycota</taxon>
        <taxon>Pezizomycotina</taxon>
        <taxon>Lecanoromycetes</taxon>
        <taxon>OSLEUM clade</taxon>
        <taxon>Lecanoromycetidae</taxon>
        <taxon>Caliciales</taxon>
        <taxon>Physciaceae</taxon>
        <taxon>Heterodermia</taxon>
    </lineage>
</organism>
<evidence type="ECO:0000313" key="2">
    <source>
        <dbReference type="Proteomes" id="UP000664521"/>
    </source>
</evidence>
<accession>A0A8H3EWY2</accession>
<dbReference type="AlphaFoldDB" id="A0A8H3EWY2"/>
<proteinExistence type="predicted"/>
<dbReference type="Proteomes" id="UP000664521">
    <property type="component" value="Unassembled WGS sequence"/>
</dbReference>